<evidence type="ECO:0000313" key="2">
    <source>
        <dbReference type="EMBL" id="MFA9195449.1"/>
    </source>
</evidence>
<dbReference type="RefSeq" id="WP_373392653.1">
    <property type="nucleotide sequence ID" value="NZ_JBCFQJ010000008.1"/>
</dbReference>
<sequence length="147" mass="17209">MAIFGIKLAINLVFFSNPKNKSFILYFMKPIKSIYIIILSLLTFYGSVEFYKYSFEANNYQTQDVFLASDVSQVESSSASMSNDMKMHFVIKKKAKTRVEDSETRTLKKNYSTNFFTLKLLKESIFFSVASLYQIQQHTHLHLYQLF</sequence>
<keyword evidence="3" id="KW-1185">Reference proteome</keyword>
<accession>A0ABV4TN77</accession>
<keyword evidence="1" id="KW-0812">Transmembrane</keyword>
<evidence type="ECO:0000256" key="1">
    <source>
        <dbReference type="SAM" id="Phobius"/>
    </source>
</evidence>
<name>A0ABV4TN77_9FLAO</name>
<keyword evidence="1" id="KW-1133">Transmembrane helix</keyword>
<dbReference type="EMBL" id="JBCFQK010000023">
    <property type="protein sequence ID" value="MFA9195449.1"/>
    <property type="molecule type" value="Genomic_DNA"/>
</dbReference>
<proteinExistence type="predicted"/>
<feature type="transmembrane region" description="Helical" evidence="1">
    <location>
        <begin position="23"/>
        <end position="45"/>
    </location>
</feature>
<dbReference type="Proteomes" id="UP001574170">
    <property type="component" value="Unassembled WGS sequence"/>
</dbReference>
<evidence type="ECO:0000313" key="3">
    <source>
        <dbReference type="Proteomes" id="UP001574170"/>
    </source>
</evidence>
<comment type="caution">
    <text evidence="2">The sequence shown here is derived from an EMBL/GenBank/DDBJ whole genome shotgun (WGS) entry which is preliminary data.</text>
</comment>
<organism evidence="2 3">
    <name type="scientific">Flavobacterium magnesitis</name>
    <dbReference type="NCBI Taxonomy" id="3138077"/>
    <lineage>
        <taxon>Bacteria</taxon>
        <taxon>Pseudomonadati</taxon>
        <taxon>Bacteroidota</taxon>
        <taxon>Flavobacteriia</taxon>
        <taxon>Flavobacteriales</taxon>
        <taxon>Flavobacteriaceae</taxon>
        <taxon>Flavobacterium</taxon>
    </lineage>
</organism>
<keyword evidence="1" id="KW-0472">Membrane</keyword>
<reference evidence="2 3" key="1">
    <citation type="submission" date="2024-04" db="EMBL/GenBank/DDBJ databases">
        <title>New Clade of Flavobacterium.</title>
        <authorList>
            <person name="Matos L."/>
            <person name="Proenca D.N."/>
            <person name="Fransisco R.M."/>
            <person name="Chung A.P."/>
            <person name="Maccario L."/>
            <person name="Sorensen S.J."/>
            <person name="Morais P.V."/>
        </authorList>
    </citation>
    <scope>NUCLEOTIDE SEQUENCE [LARGE SCALE GENOMIC DNA]</scope>
    <source>
        <strain evidence="2 3">FBOR7N2.3</strain>
    </source>
</reference>
<protein>
    <submittedName>
        <fullName evidence="2">Uncharacterized protein</fullName>
    </submittedName>
</protein>
<gene>
    <name evidence="2" type="ORF">AAGV33_13650</name>
</gene>